<accession>A0ABN9R1H9</accession>
<dbReference type="InterPro" id="IPR021109">
    <property type="entry name" value="Peptidase_aspartic_dom_sf"/>
</dbReference>
<protein>
    <submittedName>
        <fullName evidence="2">Uncharacterized protein</fullName>
    </submittedName>
</protein>
<proteinExistence type="predicted"/>
<dbReference type="EMBL" id="CAUYUJ010004693">
    <property type="protein sequence ID" value="CAK0810586.1"/>
    <property type="molecule type" value="Genomic_DNA"/>
</dbReference>
<evidence type="ECO:0000256" key="1">
    <source>
        <dbReference type="SAM" id="MobiDB-lite"/>
    </source>
</evidence>
<name>A0ABN9R1H9_9DINO</name>
<feature type="non-terminal residue" evidence="2">
    <location>
        <position position="1"/>
    </location>
</feature>
<sequence>DCRLAQTPDINIELEGFNLTLRPETYMRRLPLRGDVHVGSGPRAGRGGSEGPPATPGGGAPEDGVVPRFCRPRLMPVRLPAPVGPNVFIFGEPVLHHYYTAFDWSVPRIGFGLASTGRARAARDRAAGPPSRTGELPRGVDVYL</sequence>
<feature type="region of interest" description="Disordered" evidence="1">
    <location>
        <begin position="32"/>
        <end position="65"/>
    </location>
</feature>
<gene>
    <name evidence="2" type="ORF">PCOR1329_LOCUS15505</name>
</gene>
<reference evidence="2" key="1">
    <citation type="submission" date="2023-10" db="EMBL/GenBank/DDBJ databases">
        <authorList>
            <person name="Chen Y."/>
            <person name="Shah S."/>
            <person name="Dougan E. K."/>
            <person name="Thang M."/>
            <person name="Chan C."/>
        </authorList>
    </citation>
    <scope>NUCLEOTIDE SEQUENCE [LARGE SCALE GENOMIC DNA]</scope>
</reference>
<evidence type="ECO:0000313" key="3">
    <source>
        <dbReference type="Proteomes" id="UP001189429"/>
    </source>
</evidence>
<feature type="compositionally biased region" description="Gly residues" evidence="1">
    <location>
        <begin position="42"/>
        <end position="61"/>
    </location>
</feature>
<dbReference type="Proteomes" id="UP001189429">
    <property type="component" value="Unassembled WGS sequence"/>
</dbReference>
<dbReference type="Gene3D" id="2.40.70.10">
    <property type="entry name" value="Acid Proteases"/>
    <property type="match status" value="1"/>
</dbReference>
<evidence type="ECO:0000313" key="2">
    <source>
        <dbReference type="EMBL" id="CAK0810586.1"/>
    </source>
</evidence>
<dbReference type="SUPFAM" id="SSF50630">
    <property type="entry name" value="Acid proteases"/>
    <property type="match status" value="1"/>
</dbReference>
<keyword evidence="3" id="KW-1185">Reference proteome</keyword>
<comment type="caution">
    <text evidence="2">The sequence shown here is derived from an EMBL/GenBank/DDBJ whole genome shotgun (WGS) entry which is preliminary data.</text>
</comment>
<organism evidence="2 3">
    <name type="scientific">Prorocentrum cordatum</name>
    <dbReference type="NCBI Taxonomy" id="2364126"/>
    <lineage>
        <taxon>Eukaryota</taxon>
        <taxon>Sar</taxon>
        <taxon>Alveolata</taxon>
        <taxon>Dinophyceae</taxon>
        <taxon>Prorocentrales</taxon>
        <taxon>Prorocentraceae</taxon>
        <taxon>Prorocentrum</taxon>
    </lineage>
</organism>